<dbReference type="AlphaFoldDB" id="A0A835FWS3"/>
<evidence type="ECO:0000313" key="2">
    <source>
        <dbReference type="Proteomes" id="UP000636709"/>
    </source>
</evidence>
<reference evidence="1" key="1">
    <citation type="submission" date="2020-07" db="EMBL/GenBank/DDBJ databases">
        <title>Genome sequence and genetic diversity analysis of an under-domesticated orphan crop, white fonio (Digitaria exilis).</title>
        <authorList>
            <person name="Bennetzen J.L."/>
            <person name="Chen S."/>
            <person name="Ma X."/>
            <person name="Wang X."/>
            <person name="Yssel A.E.J."/>
            <person name="Chaluvadi S.R."/>
            <person name="Johnson M."/>
            <person name="Gangashetty P."/>
            <person name="Hamidou F."/>
            <person name="Sanogo M.D."/>
            <person name="Zwaenepoel A."/>
            <person name="Wallace J."/>
            <person name="Van De Peer Y."/>
            <person name="Van Deynze A."/>
        </authorList>
    </citation>
    <scope>NUCLEOTIDE SEQUENCE</scope>
    <source>
        <tissue evidence="1">Leaves</tissue>
    </source>
</reference>
<gene>
    <name evidence="1" type="ORF">HU200_002388</name>
</gene>
<comment type="caution">
    <text evidence="1">The sequence shown here is derived from an EMBL/GenBank/DDBJ whole genome shotgun (WGS) entry which is preliminary data.</text>
</comment>
<proteinExistence type="predicted"/>
<dbReference type="EMBL" id="JACEFO010000160">
    <property type="protein sequence ID" value="KAF8779640.1"/>
    <property type="molecule type" value="Genomic_DNA"/>
</dbReference>
<accession>A0A835FWS3</accession>
<protein>
    <submittedName>
        <fullName evidence="1">Uncharacterized protein</fullName>
    </submittedName>
</protein>
<sequence length="86" mass="9687">MRRCVRMRLIRLHGRVQSILKRDASVVSWPSVVWFPQSLVINGIAAMETVFGRARHVIGNGSGVVMSLLLGSDVWVNETKKEKLEN</sequence>
<dbReference type="Proteomes" id="UP000636709">
    <property type="component" value="Unassembled WGS sequence"/>
</dbReference>
<keyword evidence="2" id="KW-1185">Reference proteome</keyword>
<organism evidence="1 2">
    <name type="scientific">Digitaria exilis</name>
    <dbReference type="NCBI Taxonomy" id="1010633"/>
    <lineage>
        <taxon>Eukaryota</taxon>
        <taxon>Viridiplantae</taxon>
        <taxon>Streptophyta</taxon>
        <taxon>Embryophyta</taxon>
        <taxon>Tracheophyta</taxon>
        <taxon>Spermatophyta</taxon>
        <taxon>Magnoliopsida</taxon>
        <taxon>Liliopsida</taxon>
        <taxon>Poales</taxon>
        <taxon>Poaceae</taxon>
        <taxon>PACMAD clade</taxon>
        <taxon>Panicoideae</taxon>
        <taxon>Panicodae</taxon>
        <taxon>Paniceae</taxon>
        <taxon>Anthephorinae</taxon>
        <taxon>Digitaria</taxon>
    </lineage>
</organism>
<name>A0A835FWS3_9POAL</name>
<evidence type="ECO:0000313" key="1">
    <source>
        <dbReference type="EMBL" id="KAF8779640.1"/>
    </source>
</evidence>